<accession>A0A6J6C7G8</accession>
<dbReference type="AlphaFoldDB" id="A0A6J6C7G8"/>
<keyword evidence="2" id="KW-0479">Metal-binding</keyword>
<dbReference type="Pfam" id="PF04055">
    <property type="entry name" value="Radical_SAM"/>
    <property type="match status" value="1"/>
</dbReference>
<dbReference type="Pfam" id="PF13186">
    <property type="entry name" value="SPASM"/>
    <property type="match status" value="1"/>
</dbReference>
<dbReference type="EMBL" id="CAEZSF010000141">
    <property type="protein sequence ID" value="CAB4546549.1"/>
    <property type="molecule type" value="Genomic_DNA"/>
</dbReference>
<dbReference type="PROSITE" id="PS51918">
    <property type="entry name" value="RADICAL_SAM"/>
    <property type="match status" value="1"/>
</dbReference>
<dbReference type="CDD" id="cd01335">
    <property type="entry name" value="Radical_SAM"/>
    <property type="match status" value="1"/>
</dbReference>
<dbReference type="SFLD" id="SFLDS00029">
    <property type="entry name" value="Radical_SAM"/>
    <property type="match status" value="1"/>
</dbReference>
<name>A0A6J6C7G8_9ZZZZ</name>
<dbReference type="InterPro" id="IPR050377">
    <property type="entry name" value="Radical_SAM_PqqE_MftC-like"/>
</dbReference>
<dbReference type="SUPFAM" id="SSF102114">
    <property type="entry name" value="Radical SAM enzymes"/>
    <property type="match status" value="1"/>
</dbReference>
<dbReference type="SFLD" id="SFLDG01067">
    <property type="entry name" value="SPASM/twitch_domain_containing"/>
    <property type="match status" value="1"/>
</dbReference>
<dbReference type="GO" id="GO:0051536">
    <property type="term" value="F:iron-sulfur cluster binding"/>
    <property type="evidence" value="ECO:0007669"/>
    <property type="project" value="UniProtKB-KW"/>
</dbReference>
<evidence type="ECO:0000256" key="3">
    <source>
        <dbReference type="ARBA" id="ARBA00023004"/>
    </source>
</evidence>
<dbReference type="InterPro" id="IPR058240">
    <property type="entry name" value="rSAM_sf"/>
</dbReference>
<evidence type="ECO:0000256" key="4">
    <source>
        <dbReference type="ARBA" id="ARBA00023014"/>
    </source>
</evidence>
<evidence type="ECO:0000313" key="6">
    <source>
        <dbReference type="EMBL" id="CAB4546549.1"/>
    </source>
</evidence>
<keyword evidence="4" id="KW-0411">Iron-sulfur</keyword>
<keyword evidence="1" id="KW-0949">S-adenosyl-L-methionine</keyword>
<reference evidence="6" key="1">
    <citation type="submission" date="2020-05" db="EMBL/GenBank/DDBJ databases">
        <authorList>
            <person name="Chiriac C."/>
            <person name="Salcher M."/>
            <person name="Ghai R."/>
            <person name="Kavagutti S V."/>
        </authorList>
    </citation>
    <scope>NUCLEOTIDE SEQUENCE</scope>
</reference>
<dbReference type="GO" id="GO:0046872">
    <property type="term" value="F:metal ion binding"/>
    <property type="evidence" value="ECO:0007669"/>
    <property type="project" value="UniProtKB-KW"/>
</dbReference>
<organism evidence="6">
    <name type="scientific">freshwater metagenome</name>
    <dbReference type="NCBI Taxonomy" id="449393"/>
    <lineage>
        <taxon>unclassified sequences</taxon>
        <taxon>metagenomes</taxon>
        <taxon>ecological metagenomes</taxon>
    </lineage>
</organism>
<gene>
    <name evidence="6" type="ORF">UFOPK1358_01348</name>
    <name evidence="7" type="ORF">UFOPK2766_01080</name>
</gene>
<evidence type="ECO:0000259" key="5">
    <source>
        <dbReference type="PROSITE" id="PS51918"/>
    </source>
</evidence>
<proteinExistence type="predicted"/>
<dbReference type="PANTHER" id="PTHR11228:SF7">
    <property type="entry name" value="PQQA PEPTIDE CYCLASE"/>
    <property type="match status" value="1"/>
</dbReference>
<protein>
    <submittedName>
        <fullName evidence="6">Unannotated protein</fullName>
    </submittedName>
</protein>
<sequence>MNLGRVPAVLRSSTLALRQRSTLPQTLIFFVTSRCNARCDFCLYKDSVENPTRRSEELTVEEVNKIAAAYGPLHYLALSGGEPFVRKDIGDICQAFIDHCGTSVIGIPSNFAYGEVMLDTIESLVARNPNVIVELQMSIDHLGARHDLSRGIDGLFESAIATFQQLQAVRSRHSNLSLKVNLVWLERNRDDIDVIVEGLRKRIEVDRIHLTFPHEKISPDGASTEQLEEFDRFWGPAEKVSGDSTGERDLFTLPMRAAKVSAHRILREAMTGETPMGAICEAGKHLVVLDERGAVFPCETIWESVGNLREHDYRMGEVLSGPAYEAFRQKYLGPDACNCTWSCAAMTAVSVSLRRYPQLASDAARIALGRPASR</sequence>
<evidence type="ECO:0000313" key="7">
    <source>
        <dbReference type="EMBL" id="CAB4741692.1"/>
    </source>
</evidence>
<dbReference type="InterPro" id="IPR023885">
    <property type="entry name" value="4Fe4S-binding_SPASM_dom"/>
</dbReference>
<keyword evidence="3" id="KW-0408">Iron</keyword>
<evidence type="ECO:0000256" key="1">
    <source>
        <dbReference type="ARBA" id="ARBA00022691"/>
    </source>
</evidence>
<dbReference type="Gene3D" id="3.20.20.70">
    <property type="entry name" value="Aldolase class I"/>
    <property type="match status" value="1"/>
</dbReference>
<dbReference type="GO" id="GO:0003824">
    <property type="term" value="F:catalytic activity"/>
    <property type="evidence" value="ECO:0007669"/>
    <property type="project" value="InterPro"/>
</dbReference>
<dbReference type="EMBL" id="CAEZYU010000043">
    <property type="protein sequence ID" value="CAB4741692.1"/>
    <property type="molecule type" value="Genomic_DNA"/>
</dbReference>
<dbReference type="InterPro" id="IPR007197">
    <property type="entry name" value="rSAM"/>
</dbReference>
<dbReference type="PANTHER" id="PTHR11228">
    <property type="entry name" value="RADICAL SAM DOMAIN PROTEIN"/>
    <property type="match status" value="1"/>
</dbReference>
<evidence type="ECO:0000256" key="2">
    <source>
        <dbReference type="ARBA" id="ARBA00022723"/>
    </source>
</evidence>
<feature type="domain" description="Radical SAM core" evidence="5">
    <location>
        <begin position="21"/>
        <end position="243"/>
    </location>
</feature>
<dbReference type="InterPro" id="IPR013785">
    <property type="entry name" value="Aldolase_TIM"/>
</dbReference>